<dbReference type="Gene3D" id="3.30.70.1150">
    <property type="entry name" value="ACT-like. Chain A, domain 2"/>
    <property type="match status" value="1"/>
</dbReference>
<dbReference type="GO" id="GO:0009097">
    <property type="term" value="P:isoleucine biosynthetic process"/>
    <property type="evidence" value="ECO:0007669"/>
    <property type="project" value="UniProtKB-UniRule"/>
</dbReference>
<dbReference type="KEGG" id="mkc:kam1_1770"/>
<feature type="domain" description="ACT" evidence="9">
    <location>
        <begin position="4"/>
        <end position="78"/>
    </location>
</feature>
<keyword evidence="6 8" id="KW-0100">Branched-chain amino acid biosynthesis</keyword>
<proteinExistence type="inferred from homology"/>
<dbReference type="PROSITE" id="PS51671">
    <property type="entry name" value="ACT"/>
    <property type="match status" value="1"/>
</dbReference>
<dbReference type="InterPro" id="IPR054480">
    <property type="entry name" value="AHAS_small-like_ACT"/>
</dbReference>
<dbReference type="OrthoDB" id="9787365at2"/>
<keyword evidence="5 8" id="KW-0028">Amino-acid biosynthesis</keyword>
<protein>
    <recommendedName>
        <fullName evidence="8">Acetolactate synthase small subunit</fullName>
        <shortName evidence="8">AHAS</shortName>
        <shortName evidence="8">ALS</shortName>
        <ecNumber evidence="8">2.2.1.6</ecNumber>
    </recommendedName>
    <alternativeName>
        <fullName evidence="8">Acetohydroxy-acid synthase small subunit</fullName>
    </alternativeName>
</protein>
<reference evidence="10 12" key="1">
    <citation type="submission" date="2014-08" db="EMBL/GenBank/DDBJ databases">
        <title>Methylacidiphilum kamchatkense strain Kam1 draft genome sequence.</title>
        <authorList>
            <person name="Birkeland N.-K."/>
            <person name="Erikstad H.A."/>
        </authorList>
    </citation>
    <scope>NUCLEOTIDE SEQUENCE [LARGE SCALE GENOMIC DNA]</scope>
    <source>
        <strain evidence="10 12">Kam1</strain>
    </source>
</reference>
<name>A0A0C1RVZ9_9BACT</name>
<organism evidence="11 13">
    <name type="scientific">Methylacidiphilum kamchatkense Kam1</name>
    <dbReference type="NCBI Taxonomy" id="1202785"/>
    <lineage>
        <taxon>Bacteria</taxon>
        <taxon>Pseudomonadati</taxon>
        <taxon>Verrucomicrobiota</taxon>
        <taxon>Methylacidiphilae</taxon>
        <taxon>Methylacidiphilales</taxon>
        <taxon>Methylacidiphilaceae</taxon>
        <taxon>Methylacidiphilum (ex Ratnadevi et al. 2023)</taxon>
    </lineage>
</organism>
<dbReference type="RefSeq" id="WP_009059426.1">
    <property type="nucleotide sequence ID" value="NZ_CP037899.1"/>
</dbReference>
<dbReference type="Proteomes" id="UP000315925">
    <property type="component" value="Chromosome"/>
</dbReference>
<dbReference type="NCBIfam" id="NF008864">
    <property type="entry name" value="PRK11895.1"/>
    <property type="match status" value="1"/>
</dbReference>
<dbReference type="GO" id="GO:1990610">
    <property type="term" value="F:acetolactate synthase regulator activity"/>
    <property type="evidence" value="ECO:0007669"/>
    <property type="project" value="UniProtKB-UniRule"/>
</dbReference>
<evidence type="ECO:0000256" key="8">
    <source>
        <dbReference type="RuleBase" id="RU368092"/>
    </source>
</evidence>
<sequence length="157" mass="17697">MRHTLSILVANRFGVLTRIAELFSGRGYNIDTLNVGPTHDESVSRMTIVVKGDDQVLDQVTKQLNKLIDVLAVQDFRDGEYIDRELVLVKVATSNKSRAELMQICDIFRAKIVDVEPKNMTIEVTGDESKISKFIFLMQDFGILDLSRTGKIALPRI</sequence>
<evidence type="ECO:0000256" key="1">
    <source>
        <dbReference type="ARBA" id="ARBA00004974"/>
    </source>
</evidence>
<dbReference type="PANTHER" id="PTHR30239:SF0">
    <property type="entry name" value="ACETOLACTATE SYNTHASE SMALL SUBUNIT 1, CHLOROPLASTIC"/>
    <property type="match status" value="1"/>
</dbReference>
<dbReference type="InterPro" id="IPR019455">
    <property type="entry name" value="Acetolactate_synth_ssu_C"/>
</dbReference>
<dbReference type="CDD" id="cd04878">
    <property type="entry name" value="ACT_AHAS"/>
    <property type="match status" value="1"/>
</dbReference>
<dbReference type="EMBL" id="JQNX01000002">
    <property type="protein sequence ID" value="KIE59101.1"/>
    <property type="molecule type" value="Genomic_DNA"/>
</dbReference>
<comment type="pathway">
    <text evidence="2 8">Amino-acid biosynthesis; L-valine biosynthesis; L-valine from pyruvate: step 1/4.</text>
</comment>
<evidence type="ECO:0000313" key="12">
    <source>
        <dbReference type="Proteomes" id="UP000031594"/>
    </source>
</evidence>
<evidence type="ECO:0000256" key="6">
    <source>
        <dbReference type="ARBA" id="ARBA00023304"/>
    </source>
</evidence>
<dbReference type="PANTHER" id="PTHR30239">
    <property type="entry name" value="ACETOLACTATE SYNTHASE SMALL SUBUNIT"/>
    <property type="match status" value="1"/>
</dbReference>
<evidence type="ECO:0000259" key="9">
    <source>
        <dbReference type="PROSITE" id="PS51671"/>
    </source>
</evidence>
<dbReference type="Pfam" id="PF10369">
    <property type="entry name" value="ALS_ss_C"/>
    <property type="match status" value="1"/>
</dbReference>
<comment type="catalytic activity">
    <reaction evidence="7 8">
        <text>2 pyruvate + H(+) = (2S)-2-acetolactate + CO2</text>
        <dbReference type="Rhea" id="RHEA:25249"/>
        <dbReference type="ChEBI" id="CHEBI:15361"/>
        <dbReference type="ChEBI" id="CHEBI:15378"/>
        <dbReference type="ChEBI" id="CHEBI:16526"/>
        <dbReference type="ChEBI" id="CHEBI:58476"/>
        <dbReference type="EC" id="2.2.1.6"/>
    </reaction>
</comment>
<evidence type="ECO:0000256" key="3">
    <source>
        <dbReference type="ARBA" id="ARBA00006341"/>
    </source>
</evidence>
<dbReference type="Proteomes" id="UP000031594">
    <property type="component" value="Unassembled WGS sequence"/>
</dbReference>
<dbReference type="Gene3D" id="3.30.70.260">
    <property type="match status" value="1"/>
</dbReference>
<evidence type="ECO:0000313" key="13">
    <source>
        <dbReference type="Proteomes" id="UP000315925"/>
    </source>
</evidence>
<dbReference type="GO" id="GO:0003984">
    <property type="term" value="F:acetolactate synthase activity"/>
    <property type="evidence" value="ECO:0007669"/>
    <property type="project" value="UniProtKB-UniRule"/>
</dbReference>
<evidence type="ECO:0000313" key="10">
    <source>
        <dbReference type="EMBL" id="KIE59101.1"/>
    </source>
</evidence>
<evidence type="ECO:0000313" key="11">
    <source>
        <dbReference type="EMBL" id="QDQ42984.1"/>
    </source>
</evidence>
<dbReference type="SUPFAM" id="SSF55021">
    <property type="entry name" value="ACT-like"/>
    <property type="match status" value="2"/>
</dbReference>
<dbReference type="GO" id="GO:0005829">
    <property type="term" value="C:cytosol"/>
    <property type="evidence" value="ECO:0007669"/>
    <property type="project" value="TreeGrafter"/>
</dbReference>
<dbReference type="EMBL" id="CP037899">
    <property type="protein sequence ID" value="QDQ42984.1"/>
    <property type="molecule type" value="Genomic_DNA"/>
</dbReference>
<dbReference type="UniPathway" id="UPA00049">
    <property type="reaction ID" value="UER00059"/>
</dbReference>
<dbReference type="FunFam" id="3.30.70.260:FF:000001">
    <property type="entry name" value="Acetolactate synthase, small subunit"/>
    <property type="match status" value="1"/>
</dbReference>
<dbReference type="AlphaFoldDB" id="A0A0C1RVZ9"/>
<dbReference type="InterPro" id="IPR002912">
    <property type="entry name" value="ACT_dom"/>
</dbReference>
<evidence type="ECO:0000256" key="7">
    <source>
        <dbReference type="ARBA" id="ARBA00048670"/>
    </source>
</evidence>
<gene>
    <name evidence="11" type="primary">ilvH</name>
    <name evidence="10" type="ORF">A946_03525</name>
    <name evidence="11" type="ORF">kam1_1770</name>
</gene>
<evidence type="ECO:0000256" key="5">
    <source>
        <dbReference type="ARBA" id="ARBA00022605"/>
    </source>
</evidence>
<dbReference type="UniPathway" id="UPA00047">
    <property type="reaction ID" value="UER00055"/>
</dbReference>
<keyword evidence="8 11" id="KW-0808">Transferase</keyword>
<dbReference type="InterPro" id="IPR027271">
    <property type="entry name" value="Acetolactate_synth/TF_NikR_C"/>
</dbReference>
<dbReference type="InterPro" id="IPR045865">
    <property type="entry name" value="ACT-like_dom_sf"/>
</dbReference>
<comment type="similarity">
    <text evidence="3 8">Belongs to the acetolactate synthase small subunit family.</text>
</comment>
<keyword evidence="12" id="KW-1185">Reference proteome</keyword>
<reference evidence="11" key="2">
    <citation type="journal article" date="2019" name="BMC Genomics">
        <title>Complete genome sequence analysis of the thermoacidophilic verrucomicrobial methanotroph 'Candidatus Methylacidiphilum kamchatkense' strain Kam1 and comparison with its closest relatives.</title>
        <authorList>
            <person name="Kruse T."/>
            <person name="Ratnadevi C.M."/>
            <person name="Erikstad H.A."/>
            <person name="Birkeland N.K."/>
        </authorList>
    </citation>
    <scope>NUCLEOTIDE SEQUENCE</scope>
    <source>
        <strain evidence="11">Kam1</strain>
    </source>
</reference>
<comment type="function">
    <text evidence="8">Catalyzes the conversion of 2 pyruvate molecules into acetolactate in the first common step of the biosynthetic pathway of the branched-amino acids such as leucine, isoleucine, and valine.</text>
</comment>
<dbReference type="NCBIfam" id="TIGR00119">
    <property type="entry name" value="acolac_sm"/>
    <property type="match status" value="1"/>
</dbReference>
<evidence type="ECO:0000256" key="2">
    <source>
        <dbReference type="ARBA" id="ARBA00005025"/>
    </source>
</evidence>
<dbReference type="Pfam" id="PF22629">
    <property type="entry name" value="ACT_AHAS_ss"/>
    <property type="match status" value="1"/>
</dbReference>
<dbReference type="InterPro" id="IPR004789">
    <property type="entry name" value="Acetalactate_synth_ssu"/>
</dbReference>
<comment type="pathway">
    <text evidence="1 8">Amino-acid biosynthesis; L-isoleucine biosynthesis; L-isoleucine from 2-oxobutanoate: step 1/4.</text>
</comment>
<dbReference type="FunFam" id="3.30.70.1150:FF:000001">
    <property type="entry name" value="Acetolactate synthase small subunit"/>
    <property type="match status" value="1"/>
</dbReference>
<comment type="subunit">
    <text evidence="4 8">Dimer of large and small chains.</text>
</comment>
<reference evidence="13" key="3">
    <citation type="submission" date="2019-03" db="EMBL/GenBank/DDBJ databases">
        <title>Complete genome of Methylacidiphilum kamchatkense Kam1.</title>
        <authorList>
            <person name="Kruse T."/>
            <person name="Murarilal Ratnadevi C."/>
            <person name="Erikstad H.-A."/>
            <person name="Birkeland N.-K."/>
        </authorList>
    </citation>
    <scope>NUCLEOTIDE SEQUENCE [LARGE SCALE GENOMIC DNA]</scope>
    <source>
        <strain evidence="13">kam1</strain>
    </source>
</reference>
<dbReference type="EC" id="2.2.1.6" evidence="8"/>
<accession>A0A0C1RVZ9</accession>
<dbReference type="GO" id="GO:0009099">
    <property type="term" value="P:L-valine biosynthetic process"/>
    <property type="evidence" value="ECO:0007669"/>
    <property type="project" value="UniProtKB-UniRule"/>
</dbReference>
<dbReference type="STRING" id="1202785.A946_03525"/>
<evidence type="ECO:0000256" key="4">
    <source>
        <dbReference type="ARBA" id="ARBA00011744"/>
    </source>
</evidence>
<dbReference type="InterPro" id="IPR039557">
    <property type="entry name" value="AHAS_ACT"/>
</dbReference>